<accession>A0A4Y2NAS3</accession>
<comment type="caution">
    <text evidence="2">The sequence shown here is derived from an EMBL/GenBank/DDBJ whole genome shotgun (WGS) entry which is preliminary data.</text>
</comment>
<dbReference type="AlphaFoldDB" id="A0A4Y2NAS3"/>
<dbReference type="EMBL" id="BGPR01008783">
    <property type="protein sequence ID" value="GBN36053.1"/>
    <property type="molecule type" value="Genomic_DNA"/>
</dbReference>
<organism evidence="2 3">
    <name type="scientific">Araneus ventricosus</name>
    <name type="common">Orbweaver spider</name>
    <name type="synonym">Epeira ventricosa</name>
    <dbReference type="NCBI Taxonomy" id="182803"/>
    <lineage>
        <taxon>Eukaryota</taxon>
        <taxon>Metazoa</taxon>
        <taxon>Ecdysozoa</taxon>
        <taxon>Arthropoda</taxon>
        <taxon>Chelicerata</taxon>
        <taxon>Arachnida</taxon>
        <taxon>Araneae</taxon>
        <taxon>Araneomorphae</taxon>
        <taxon>Entelegynae</taxon>
        <taxon>Araneoidea</taxon>
        <taxon>Araneidae</taxon>
        <taxon>Araneus</taxon>
    </lineage>
</organism>
<proteinExistence type="predicted"/>
<evidence type="ECO:0000313" key="3">
    <source>
        <dbReference type="Proteomes" id="UP000499080"/>
    </source>
</evidence>
<reference evidence="2 3" key="1">
    <citation type="journal article" date="2019" name="Sci. Rep.">
        <title>Orb-weaving spider Araneus ventricosus genome elucidates the spidroin gene catalogue.</title>
        <authorList>
            <person name="Kono N."/>
            <person name="Nakamura H."/>
            <person name="Ohtoshi R."/>
            <person name="Moran D.A.P."/>
            <person name="Shinohara A."/>
            <person name="Yoshida Y."/>
            <person name="Fujiwara M."/>
            <person name="Mori M."/>
            <person name="Tomita M."/>
            <person name="Arakawa K."/>
        </authorList>
    </citation>
    <scope>NUCLEOTIDE SEQUENCE [LARGE SCALE GENOMIC DNA]</scope>
</reference>
<evidence type="ECO:0000256" key="1">
    <source>
        <dbReference type="SAM" id="MobiDB-lite"/>
    </source>
</evidence>
<dbReference type="Proteomes" id="UP000499080">
    <property type="component" value="Unassembled WGS sequence"/>
</dbReference>
<keyword evidence="3" id="KW-1185">Reference proteome</keyword>
<protein>
    <submittedName>
        <fullName evidence="2">Uncharacterized protein</fullName>
    </submittedName>
</protein>
<sequence>MPASRSPPVLKEKVSSPSSGSESGMREIPSERGPVTMTPVARNFPDPVFTFAGFLGKGTASIVLATPTLRLGEPRLQPYEKVSSKRVRIFVIFNTPHRCYLIFVH</sequence>
<name>A0A4Y2NAS3_ARAVE</name>
<feature type="region of interest" description="Disordered" evidence="1">
    <location>
        <begin position="1"/>
        <end position="39"/>
    </location>
</feature>
<gene>
    <name evidence="2" type="ORF">AVEN_157969_1</name>
</gene>
<evidence type="ECO:0000313" key="2">
    <source>
        <dbReference type="EMBL" id="GBN36053.1"/>
    </source>
</evidence>